<dbReference type="CDD" id="cd00561">
    <property type="entry name" value="CobA_ACA"/>
    <property type="match status" value="1"/>
</dbReference>
<sequence>MSINKLSRGLIQVYTGDGKGKTTAALGQSIRAAGHGLKVLFVQFIKGNSFTGEFLFLKNSQNITFWQFGRDCVYSSGIRENIVECNNCYECFIGKEGPSEMDIKVVRGGWERVKSVIEDYDLIVLDEISLAIFYKIISAEEIIEFLKNKPEKLEIILTGRYMPEAIMDLADLITEMKEVRHPYSKGISARWGIDY</sequence>
<dbReference type="GO" id="GO:0009236">
    <property type="term" value="P:cobalamin biosynthetic process"/>
    <property type="evidence" value="ECO:0000318"/>
    <property type="project" value="GO_Central"/>
</dbReference>
<dbReference type="PATRIC" id="fig|515635.4.peg.39"/>
<evidence type="ECO:0000256" key="7">
    <source>
        <dbReference type="ARBA" id="ARBA00033354"/>
    </source>
</evidence>
<proteinExistence type="inferred from homology"/>
<dbReference type="PANTHER" id="PTHR46638">
    <property type="entry name" value="CORRINOID ADENOSYLTRANSFERASE"/>
    <property type="match status" value="1"/>
</dbReference>
<dbReference type="PIRSF" id="PIRSF015617">
    <property type="entry name" value="Adensltrnsf_CobA"/>
    <property type="match status" value="1"/>
</dbReference>
<dbReference type="Proteomes" id="UP000007719">
    <property type="component" value="Chromosome"/>
</dbReference>
<comment type="pathway">
    <text evidence="1">Cofactor biosynthesis; adenosylcobalamin biosynthesis; adenosylcobalamin from cob(II)yrinate a,c-diamide: step 2/7.</text>
</comment>
<protein>
    <recommendedName>
        <fullName evidence="3">corrinoid adenosyltransferase</fullName>
        <ecNumber evidence="3">2.5.1.17</ecNumber>
    </recommendedName>
    <alternativeName>
        <fullName evidence="5">Cob(II)alamin adenosyltransferase</fullName>
    </alternativeName>
    <alternativeName>
        <fullName evidence="7">Cob(II)yrinic acid a,c-diamide adenosyltransferase</fullName>
    </alternativeName>
    <alternativeName>
        <fullName evidence="6">Cobinamide/cobalamin adenosyltransferase</fullName>
    </alternativeName>
</protein>
<dbReference type="RefSeq" id="WP_012582462.1">
    <property type="nucleotide sequence ID" value="NC_011661.1"/>
</dbReference>
<dbReference type="EC" id="2.5.1.17" evidence="3"/>
<gene>
    <name evidence="10" type="ordered locus">Dtur_0038</name>
</gene>
<dbReference type="KEGG" id="dtu:Dtur_0038"/>
<reference evidence="11" key="1">
    <citation type="journal article" date="2016" name="Front. Microbiol.">
        <title>The complete genome sequence of hyperthermophile Dictyoglomus turgidum DSM 6724 reveals a specialized carbohydrate fermentor.</title>
        <authorList>
            <person name="Brumm P.J."/>
            <person name="Gowda K."/>
            <person name="Robb F.T."/>
            <person name="Mead D.A."/>
        </authorList>
    </citation>
    <scope>NUCLEOTIDE SEQUENCE [LARGE SCALE GENOMIC DNA]</scope>
    <source>
        <strain evidence="11">DSM 6724 / Z-1310</strain>
    </source>
</reference>
<evidence type="ECO:0000313" key="11">
    <source>
        <dbReference type="Proteomes" id="UP000007719"/>
    </source>
</evidence>
<dbReference type="SUPFAM" id="SSF52540">
    <property type="entry name" value="P-loop containing nucleoside triphosphate hydrolases"/>
    <property type="match status" value="1"/>
</dbReference>
<evidence type="ECO:0000256" key="8">
    <source>
        <dbReference type="ARBA" id="ARBA00048555"/>
    </source>
</evidence>
<dbReference type="InterPro" id="IPR003724">
    <property type="entry name" value="CblAdoTrfase_CobA"/>
</dbReference>
<dbReference type="PANTHER" id="PTHR46638:SF1">
    <property type="entry name" value="CORRINOID ADENOSYLTRANSFERASE"/>
    <property type="match status" value="1"/>
</dbReference>
<evidence type="ECO:0000256" key="2">
    <source>
        <dbReference type="ARBA" id="ARBA00007487"/>
    </source>
</evidence>
<dbReference type="GO" id="GO:0005524">
    <property type="term" value="F:ATP binding"/>
    <property type="evidence" value="ECO:0007669"/>
    <property type="project" value="InterPro"/>
</dbReference>
<dbReference type="STRING" id="515635.Dtur_0038"/>
<dbReference type="EnsemblBacteria" id="ACK41376">
    <property type="protein sequence ID" value="ACK41376"/>
    <property type="gene ID" value="Dtur_0038"/>
</dbReference>
<evidence type="ECO:0000256" key="6">
    <source>
        <dbReference type="ARBA" id="ARBA00033334"/>
    </source>
</evidence>
<accession>B8DYJ4</accession>
<evidence type="ECO:0000256" key="1">
    <source>
        <dbReference type="ARBA" id="ARBA00005121"/>
    </source>
</evidence>
<organism evidence="10 11">
    <name type="scientific">Dictyoglomus turgidum (strain DSM 6724 / Z-1310)</name>
    <dbReference type="NCBI Taxonomy" id="515635"/>
    <lineage>
        <taxon>Bacteria</taxon>
        <taxon>Pseudomonadati</taxon>
        <taxon>Dictyoglomota</taxon>
        <taxon>Dictyoglomia</taxon>
        <taxon>Dictyoglomales</taxon>
        <taxon>Dictyoglomaceae</taxon>
        <taxon>Dictyoglomus</taxon>
    </lineage>
</organism>
<dbReference type="Pfam" id="PF02572">
    <property type="entry name" value="CobA_CobO_BtuR"/>
    <property type="match status" value="1"/>
</dbReference>
<evidence type="ECO:0000256" key="9">
    <source>
        <dbReference type="ARBA" id="ARBA00048692"/>
    </source>
</evidence>
<dbReference type="OrthoDB" id="9810309at2"/>
<name>B8DYJ4_DICTD</name>
<dbReference type="eggNOG" id="COG2109">
    <property type="taxonomic scope" value="Bacteria"/>
</dbReference>
<evidence type="ECO:0000256" key="4">
    <source>
        <dbReference type="ARBA" id="ARBA00024929"/>
    </source>
</evidence>
<keyword evidence="11" id="KW-1185">Reference proteome</keyword>
<dbReference type="HOGENOM" id="CLU_088595_0_0_0"/>
<comment type="function">
    <text evidence="4">Required for both de novo synthesis of the corrin ring for the assimilation of exogenous corrinoids. Participates in the adenosylation of a variety of incomplete and complete corrinoids.</text>
</comment>
<dbReference type="AlphaFoldDB" id="B8DYJ4"/>
<dbReference type="InterPro" id="IPR027417">
    <property type="entry name" value="P-loop_NTPase"/>
</dbReference>
<comment type="similarity">
    <text evidence="2">Belongs to the Cob(I)alamin adenosyltransferase family.</text>
</comment>
<comment type="catalytic activity">
    <reaction evidence="9">
        <text>2 cob(II)alamin + reduced [electron-transfer flavoprotein] + 2 ATP = 2 adenosylcob(III)alamin + 2 triphosphate + oxidized [electron-transfer flavoprotein] + 3 H(+)</text>
        <dbReference type="Rhea" id="RHEA:28671"/>
        <dbReference type="Rhea" id="RHEA-COMP:10685"/>
        <dbReference type="Rhea" id="RHEA-COMP:10686"/>
        <dbReference type="ChEBI" id="CHEBI:15378"/>
        <dbReference type="ChEBI" id="CHEBI:16304"/>
        <dbReference type="ChEBI" id="CHEBI:18036"/>
        <dbReference type="ChEBI" id="CHEBI:18408"/>
        <dbReference type="ChEBI" id="CHEBI:30616"/>
        <dbReference type="ChEBI" id="CHEBI:57692"/>
        <dbReference type="ChEBI" id="CHEBI:58307"/>
        <dbReference type="EC" id="2.5.1.17"/>
    </reaction>
</comment>
<evidence type="ECO:0000256" key="5">
    <source>
        <dbReference type="ARBA" id="ARBA00031529"/>
    </source>
</evidence>
<evidence type="ECO:0000313" key="10">
    <source>
        <dbReference type="EMBL" id="ACK41376.1"/>
    </source>
</evidence>
<dbReference type="InParanoid" id="B8DYJ4"/>
<evidence type="ECO:0000256" key="3">
    <source>
        <dbReference type="ARBA" id="ARBA00012454"/>
    </source>
</evidence>
<comment type="catalytic activity">
    <reaction evidence="8">
        <text>2 cob(II)yrinate a,c diamide + reduced [electron-transfer flavoprotein] + 2 ATP = 2 adenosylcob(III)yrinate a,c-diamide + 2 triphosphate + oxidized [electron-transfer flavoprotein] + 3 H(+)</text>
        <dbReference type="Rhea" id="RHEA:11528"/>
        <dbReference type="Rhea" id="RHEA-COMP:10685"/>
        <dbReference type="Rhea" id="RHEA-COMP:10686"/>
        <dbReference type="ChEBI" id="CHEBI:15378"/>
        <dbReference type="ChEBI" id="CHEBI:18036"/>
        <dbReference type="ChEBI" id="CHEBI:30616"/>
        <dbReference type="ChEBI" id="CHEBI:57692"/>
        <dbReference type="ChEBI" id="CHEBI:58307"/>
        <dbReference type="ChEBI" id="CHEBI:58503"/>
        <dbReference type="ChEBI" id="CHEBI:58537"/>
        <dbReference type="EC" id="2.5.1.17"/>
    </reaction>
</comment>
<dbReference type="EMBL" id="CP001251">
    <property type="protein sequence ID" value="ACK41376.1"/>
    <property type="molecule type" value="Genomic_DNA"/>
</dbReference>
<dbReference type="Gene3D" id="3.40.50.300">
    <property type="entry name" value="P-loop containing nucleotide triphosphate hydrolases"/>
    <property type="match status" value="1"/>
</dbReference>
<dbReference type="GO" id="GO:0008817">
    <property type="term" value="F:corrinoid adenosyltransferase activity"/>
    <property type="evidence" value="ECO:0007669"/>
    <property type="project" value="UniProtKB-EC"/>
</dbReference>